<dbReference type="Proteomes" id="UP000008068">
    <property type="component" value="Unassembled WGS sequence"/>
</dbReference>
<organism evidence="2">
    <name type="scientific">Caenorhabditis brenneri</name>
    <name type="common">Nematode worm</name>
    <dbReference type="NCBI Taxonomy" id="135651"/>
    <lineage>
        <taxon>Eukaryota</taxon>
        <taxon>Metazoa</taxon>
        <taxon>Ecdysozoa</taxon>
        <taxon>Nematoda</taxon>
        <taxon>Chromadorea</taxon>
        <taxon>Rhabditida</taxon>
        <taxon>Rhabditina</taxon>
        <taxon>Rhabditomorpha</taxon>
        <taxon>Rhabditoidea</taxon>
        <taxon>Rhabditidae</taxon>
        <taxon>Peloderinae</taxon>
        <taxon>Caenorhabditis</taxon>
    </lineage>
</organism>
<dbReference type="InParanoid" id="G0NP82"/>
<accession>G0NP82</accession>
<keyword evidence="2" id="KW-1185">Reference proteome</keyword>
<evidence type="ECO:0000313" key="1">
    <source>
        <dbReference type="EMBL" id="EGT35126.1"/>
    </source>
</evidence>
<protein>
    <submittedName>
        <fullName evidence="1">Uncharacterized protein</fullName>
    </submittedName>
</protein>
<dbReference type="AlphaFoldDB" id="G0NP82"/>
<reference evidence="2" key="1">
    <citation type="submission" date="2011-07" db="EMBL/GenBank/DDBJ databases">
        <authorList>
            <consortium name="Caenorhabditis brenneri Sequencing and Analysis Consortium"/>
            <person name="Wilson R.K."/>
        </authorList>
    </citation>
    <scope>NUCLEOTIDE SEQUENCE [LARGE SCALE GENOMIC DNA]</scope>
    <source>
        <strain evidence="2">PB2801</strain>
    </source>
</reference>
<name>G0NP82_CAEBE</name>
<dbReference type="EMBL" id="GL379919">
    <property type="protein sequence ID" value="EGT35126.1"/>
    <property type="molecule type" value="Genomic_DNA"/>
</dbReference>
<proteinExistence type="predicted"/>
<evidence type="ECO:0000313" key="2">
    <source>
        <dbReference type="Proteomes" id="UP000008068"/>
    </source>
</evidence>
<gene>
    <name evidence="1" type="ORF">CAEBREN_19507</name>
</gene>
<sequence length="67" mass="7597">MRARATRHTKMDRVMNKIKDTMTTKAPKIIKHSLRPIKIPSISSMKTAVVPVPILVDVRKNAITTLF</sequence>
<dbReference type="HOGENOM" id="CLU_2814682_0_0_1"/>